<dbReference type="EMBL" id="CM035410">
    <property type="protein sequence ID" value="KAH7436839.1"/>
    <property type="molecule type" value="Genomic_DNA"/>
</dbReference>
<evidence type="ECO:0000313" key="2">
    <source>
        <dbReference type="EMBL" id="KAH7436839.1"/>
    </source>
</evidence>
<dbReference type="AlphaFoldDB" id="A0A8T2UXQ4"/>
<keyword evidence="1" id="KW-0150">Chloroplast</keyword>
<keyword evidence="3" id="KW-1185">Reference proteome</keyword>
<accession>A0A8T2UXQ4</accession>
<sequence>MYQWETLMAIAEEVGASGKEVIGFNYESDFETLYKEEANQIYKVLESREKFEDLLLVGVYGGNKSKFADLLVETLGSRFDKSHKIFNVTKKACQQDGVSKIIQEMCSAIQESTCNDVRGSQQLLEKKRFFVVLDHLENSGIDQIRKLLGELKRILSGNKCFVVLASRFQHILRELNVHEFINLLTLEDRRGILHVCYTKRDGTSDAFLNQLQETFDMLGLAVRLLNNDELISDSSCLHDAKVVLCIISRNFSIDDFESMLTSAAIPSKIVYTSYGSYPTDESSSAPLLRMEVDLEKEELNRRQLKSIVWEVVRTLNERHEKILEDVDFPVGVAQRSNDIGRSTLDNVSMNDKSVQCFGLVGMGVLAKQQLRFQTK</sequence>
<evidence type="ECO:0000256" key="1">
    <source>
        <dbReference type="ARBA" id="ARBA00022528"/>
    </source>
</evidence>
<name>A0A8T2UXQ4_CERRI</name>
<dbReference type="InterPro" id="IPR027417">
    <property type="entry name" value="P-loop_NTPase"/>
</dbReference>
<dbReference type="Proteomes" id="UP000825935">
    <property type="component" value="Chromosome 5"/>
</dbReference>
<comment type="caution">
    <text evidence="2">The sequence shown here is derived from an EMBL/GenBank/DDBJ whole genome shotgun (WGS) entry which is preliminary data.</text>
</comment>
<dbReference type="Gene3D" id="3.40.50.300">
    <property type="entry name" value="P-loop containing nucleotide triphosphate hydrolases"/>
    <property type="match status" value="1"/>
</dbReference>
<evidence type="ECO:0000313" key="3">
    <source>
        <dbReference type="Proteomes" id="UP000825935"/>
    </source>
</evidence>
<gene>
    <name evidence="2" type="ORF">KP509_05G038000</name>
</gene>
<organism evidence="2 3">
    <name type="scientific">Ceratopteris richardii</name>
    <name type="common">Triangle waterfern</name>
    <dbReference type="NCBI Taxonomy" id="49495"/>
    <lineage>
        <taxon>Eukaryota</taxon>
        <taxon>Viridiplantae</taxon>
        <taxon>Streptophyta</taxon>
        <taxon>Embryophyta</taxon>
        <taxon>Tracheophyta</taxon>
        <taxon>Polypodiopsida</taxon>
        <taxon>Polypodiidae</taxon>
        <taxon>Polypodiales</taxon>
        <taxon>Pteridineae</taxon>
        <taxon>Pteridaceae</taxon>
        <taxon>Parkerioideae</taxon>
        <taxon>Ceratopteris</taxon>
    </lineage>
</organism>
<protein>
    <submittedName>
        <fullName evidence="2">Uncharacterized protein</fullName>
    </submittedName>
</protein>
<reference evidence="2" key="1">
    <citation type="submission" date="2021-08" db="EMBL/GenBank/DDBJ databases">
        <title>WGS assembly of Ceratopteris richardii.</title>
        <authorList>
            <person name="Marchant D.B."/>
            <person name="Chen G."/>
            <person name="Jenkins J."/>
            <person name="Shu S."/>
            <person name="Leebens-Mack J."/>
            <person name="Grimwood J."/>
            <person name="Schmutz J."/>
            <person name="Soltis P."/>
            <person name="Soltis D."/>
            <person name="Chen Z.-H."/>
        </authorList>
    </citation>
    <scope>NUCLEOTIDE SEQUENCE</scope>
    <source>
        <strain evidence="2">Whitten #5841</strain>
        <tissue evidence="2">Leaf</tissue>
    </source>
</reference>
<keyword evidence="1" id="KW-0934">Plastid</keyword>
<dbReference type="OrthoDB" id="690341at2759"/>
<dbReference type="SUPFAM" id="SSF52540">
    <property type="entry name" value="P-loop containing nucleoside triphosphate hydrolases"/>
    <property type="match status" value="1"/>
</dbReference>
<proteinExistence type="predicted"/>